<gene>
    <name evidence="1" type="ORF">FCALED_LOCUS16005</name>
</gene>
<sequence>LLTMKRTRKITHIHTLVPKLRTRASKQIRNEEEYNKVEGITSYNNTSEHIEGVAFHFENNIVSSYGNTSEHIEGNIISNFQEEDLLGLTIEEAVNSLNYNHVPLEIRKNEVKILEDYDLLEGESFGFKGFNGKYGLYFPNFTSAMLFVWITKHMISTSAYEDLAKILTHPEYQKEDVTMNVCQIRKWRDRLPLAKIRKYDVPICMQQVPSTCESSKK</sequence>
<dbReference type="AlphaFoldDB" id="A0A9N9NMC1"/>
<name>A0A9N9NMC1_9GLOM</name>
<reference evidence="1" key="1">
    <citation type="submission" date="2021-06" db="EMBL/GenBank/DDBJ databases">
        <authorList>
            <person name="Kallberg Y."/>
            <person name="Tangrot J."/>
            <person name="Rosling A."/>
        </authorList>
    </citation>
    <scope>NUCLEOTIDE SEQUENCE</scope>
    <source>
        <strain evidence="1">UK204</strain>
    </source>
</reference>
<evidence type="ECO:0000313" key="1">
    <source>
        <dbReference type="EMBL" id="CAG8746635.1"/>
    </source>
</evidence>
<proteinExistence type="predicted"/>
<evidence type="ECO:0000313" key="2">
    <source>
        <dbReference type="Proteomes" id="UP000789570"/>
    </source>
</evidence>
<feature type="non-terminal residue" evidence="1">
    <location>
        <position position="1"/>
    </location>
</feature>
<keyword evidence="2" id="KW-1185">Reference proteome</keyword>
<dbReference type="Proteomes" id="UP000789570">
    <property type="component" value="Unassembled WGS sequence"/>
</dbReference>
<organism evidence="1 2">
    <name type="scientific">Funneliformis caledonium</name>
    <dbReference type="NCBI Taxonomy" id="1117310"/>
    <lineage>
        <taxon>Eukaryota</taxon>
        <taxon>Fungi</taxon>
        <taxon>Fungi incertae sedis</taxon>
        <taxon>Mucoromycota</taxon>
        <taxon>Glomeromycotina</taxon>
        <taxon>Glomeromycetes</taxon>
        <taxon>Glomerales</taxon>
        <taxon>Glomeraceae</taxon>
        <taxon>Funneliformis</taxon>
    </lineage>
</organism>
<feature type="non-terminal residue" evidence="1">
    <location>
        <position position="217"/>
    </location>
</feature>
<dbReference type="OrthoDB" id="2427080at2759"/>
<accession>A0A9N9NMC1</accession>
<dbReference type="EMBL" id="CAJVPQ010016798">
    <property type="protein sequence ID" value="CAG8746635.1"/>
    <property type="molecule type" value="Genomic_DNA"/>
</dbReference>
<protein>
    <submittedName>
        <fullName evidence="1">12539_t:CDS:1</fullName>
    </submittedName>
</protein>
<comment type="caution">
    <text evidence="1">The sequence shown here is derived from an EMBL/GenBank/DDBJ whole genome shotgun (WGS) entry which is preliminary data.</text>
</comment>